<reference evidence="3" key="1">
    <citation type="submission" date="2013-10" db="EMBL/GenBank/DDBJ databases">
        <title>Genome sequencing of Onchocerca volvulus.</title>
        <authorList>
            <person name="Cotton J."/>
            <person name="Tsai J."/>
            <person name="Stanley E."/>
            <person name="Tracey A."/>
            <person name="Holroyd N."/>
            <person name="Lustigman S."/>
            <person name="Berriman M."/>
        </authorList>
    </citation>
    <scope>NUCLEOTIDE SEQUENCE</scope>
</reference>
<reference evidence="2" key="2">
    <citation type="submission" date="2022-06" db="UniProtKB">
        <authorList>
            <consortium name="EnsemblMetazoa"/>
        </authorList>
    </citation>
    <scope>IDENTIFICATION</scope>
</reference>
<protein>
    <submittedName>
        <fullName evidence="2">Uncharacterized protein</fullName>
    </submittedName>
</protein>
<dbReference type="Proteomes" id="UP000024404">
    <property type="component" value="Unassembled WGS sequence"/>
</dbReference>
<keyword evidence="3" id="KW-1185">Reference proteome</keyword>
<evidence type="ECO:0000256" key="1">
    <source>
        <dbReference type="SAM" id="Phobius"/>
    </source>
</evidence>
<dbReference type="EnsemblMetazoa" id="OVOC12643.1">
    <property type="protein sequence ID" value="OVOC12643.1"/>
    <property type="gene ID" value="WBGene00249452"/>
</dbReference>
<evidence type="ECO:0000313" key="3">
    <source>
        <dbReference type="Proteomes" id="UP000024404"/>
    </source>
</evidence>
<evidence type="ECO:0000313" key="2">
    <source>
        <dbReference type="EnsemblMetazoa" id="OVOC12643.1"/>
    </source>
</evidence>
<keyword evidence="1" id="KW-0812">Transmembrane</keyword>
<keyword evidence="1" id="KW-0472">Membrane</keyword>
<proteinExistence type="predicted"/>
<dbReference type="EMBL" id="CMVM020000572">
    <property type="status" value="NOT_ANNOTATED_CDS"/>
    <property type="molecule type" value="Genomic_DNA"/>
</dbReference>
<organism evidence="2 3">
    <name type="scientific">Onchocerca volvulus</name>
    <dbReference type="NCBI Taxonomy" id="6282"/>
    <lineage>
        <taxon>Eukaryota</taxon>
        <taxon>Metazoa</taxon>
        <taxon>Ecdysozoa</taxon>
        <taxon>Nematoda</taxon>
        <taxon>Chromadorea</taxon>
        <taxon>Rhabditida</taxon>
        <taxon>Spirurina</taxon>
        <taxon>Spiruromorpha</taxon>
        <taxon>Filarioidea</taxon>
        <taxon>Onchocercidae</taxon>
        <taxon>Onchocerca</taxon>
    </lineage>
</organism>
<sequence>MHSSSSTLPKAACTMFNNVDLFIAQIIDVHFVKYCTSAFMLLIATIYKSLLVLILEFPRNMPKLSFNMLPSKVALP</sequence>
<name>A0A8R1XR03_ONCVO</name>
<keyword evidence="1" id="KW-1133">Transmembrane helix</keyword>
<dbReference type="AlphaFoldDB" id="A0A8R1XR03"/>
<accession>A0A8R1XR03</accession>
<feature type="transmembrane region" description="Helical" evidence="1">
    <location>
        <begin position="31"/>
        <end position="55"/>
    </location>
</feature>